<feature type="domain" description="OmpA-like" evidence="2">
    <location>
        <begin position="464"/>
        <end position="585"/>
    </location>
</feature>
<dbReference type="Gene3D" id="2.40.160.60">
    <property type="entry name" value="Outer membrane protein transport protein (OMPP1/FadL/TodX)"/>
    <property type="match status" value="1"/>
</dbReference>
<dbReference type="Gene3D" id="3.30.1330.60">
    <property type="entry name" value="OmpA-like domain"/>
    <property type="match status" value="1"/>
</dbReference>
<dbReference type="NCBIfam" id="NF033709">
    <property type="entry name" value="PorV_fam"/>
    <property type="match status" value="1"/>
</dbReference>
<dbReference type="InterPro" id="IPR036737">
    <property type="entry name" value="OmpA-like_sf"/>
</dbReference>
<evidence type="ECO:0000259" key="2">
    <source>
        <dbReference type="PROSITE" id="PS51123"/>
    </source>
</evidence>
<dbReference type="InterPro" id="IPR050330">
    <property type="entry name" value="Bact_OuterMem_StrucFunc"/>
</dbReference>
<comment type="caution">
    <text evidence="3">The sequence shown here is derived from an EMBL/GenBank/DDBJ whole genome shotgun (WGS) entry which is preliminary data.</text>
</comment>
<organism evidence="3 4">
    <name type="scientific">candidate division WOR-3 bacterium</name>
    <dbReference type="NCBI Taxonomy" id="2052148"/>
    <lineage>
        <taxon>Bacteria</taxon>
        <taxon>Bacteria division WOR-3</taxon>
    </lineage>
</organism>
<protein>
    <submittedName>
        <fullName evidence="3">PorV/PorQ family protein</fullName>
    </submittedName>
</protein>
<dbReference type="CDD" id="cd07185">
    <property type="entry name" value="OmpA_C-like"/>
    <property type="match status" value="1"/>
</dbReference>
<keyword evidence="1" id="KW-0472">Membrane</keyword>
<evidence type="ECO:0000313" key="3">
    <source>
        <dbReference type="EMBL" id="MBM3331415.1"/>
    </source>
</evidence>
<dbReference type="GO" id="GO:0016020">
    <property type="term" value="C:membrane"/>
    <property type="evidence" value="ECO:0007669"/>
    <property type="project" value="UniProtKB-UniRule"/>
</dbReference>
<dbReference type="PANTHER" id="PTHR30329:SF21">
    <property type="entry name" value="LIPOPROTEIN YIAD-RELATED"/>
    <property type="match status" value="1"/>
</dbReference>
<dbReference type="InterPro" id="IPR006665">
    <property type="entry name" value="OmpA-like"/>
</dbReference>
<dbReference type="SUPFAM" id="SSF103088">
    <property type="entry name" value="OmpA-like"/>
    <property type="match status" value="1"/>
</dbReference>
<dbReference type="Gene3D" id="2.60.40.1120">
    <property type="entry name" value="Carboxypeptidase-like, regulatory domain"/>
    <property type="match status" value="1"/>
</dbReference>
<dbReference type="Proteomes" id="UP000779900">
    <property type="component" value="Unassembled WGS sequence"/>
</dbReference>
<dbReference type="Pfam" id="PF00691">
    <property type="entry name" value="OmpA"/>
    <property type="match status" value="1"/>
</dbReference>
<name>A0A937XCZ2_UNCW3</name>
<gene>
    <name evidence="3" type="ORF">FJY68_06120</name>
</gene>
<dbReference type="PANTHER" id="PTHR30329">
    <property type="entry name" value="STATOR ELEMENT OF FLAGELLAR MOTOR COMPLEX"/>
    <property type="match status" value="1"/>
</dbReference>
<reference evidence="3" key="1">
    <citation type="submission" date="2019-03" db="EMBL/GenBank/DDBJ databases">
        <title>Lake Tanganyika Metagenome-Assembled Genomes (MAGs).</title>
        <authorList>
            <person name="Tran P."/>
        </authorList>
    </citation>
    <scope>NUCLEOTIDE SEQUENCE</scope>
    <source>
        <strain evidence="3">K_DeepCast_150m_m2_040</strain>
    </source>
</reference>
<dbReference type="GO" id="GO:0030246">
    <property type="term" value="F:carbohydrate binding"/>
    <property type="evidence" value="ECO:0007669"/>
    <property type="project" value="InterPro"/>
</dbReference>
<dbReference type="PROSITE" id="PS51123">
    <property type="entry name" value="OMPA_2"/>
    <property type="match status" value="1"/>
</dbReference>
<sequence>MGSFAGIVVLFGVVGFGQPGTSVMPVLKIEQGVRLAAMGGAGIGAVEDASAIYWNLAGLGRAQSYHCALSHHQWFAGIKDEVIHAALPSGQGALGLGLVYSGEPGVEFWDANNVPGDTFRTWNGAMSIGYGLSVAPNYQVGVALKGFYQVLYTTSGYGGAIDLGFACRPLPYLRLGATGRNIGFAAYGAGGEPMPIEAGVGGGLAVGPVNAVLDVIATMDNAPSLHAGVEYLPVPELAVRLGYRTGPQDLGTLGVLSGLTAGLGVNVGPLSLDYAITPYGKLGIAHRIGLRSTFARKGSGRVRIKVVDATTMRPLAASVATTGVISRNYETGITGEVLLTRLQSGDLVIYTSRTNYLPSVDSVSVEGDREQTAIIALSPPAYGAVTGVVADAGTRKPIGGNVAYRGLVQSSTTADALLGSYALRNLPAGEYEMTATGPSDEYVAQKCTLKVEPGRVTNKDFYLVRHHQTIVLRGINFETGKADLLPQFDSVLARAGEILRTNPGITVELAGHTDPREIATAEFPSNWELSQARADAVRQYLTATWGIAAERLTAHGYADTQPIAPNNTDDGMARNRRTEFRITGQ</sequence>
<accession>A0A937XCZ2</accession>
<evidence type="ECO:0000313" key="4">
    <source>
        <dbReference type="Proteomes" id="UP000779900"/>
    </source>
</evidence>
<evidence type="ECO:0000256" key="1">
    <source>
        <dbReference type="PROSITE-ProRule" id="PRU00473"/>
    </source>
</evidence>
<dbReference type="InterPro" id="IPR013784">
    <property type="entry name" value="Carb-bd-like_fold"/>
</dbReference>
<dbReference type="AlphaFoldDB" id="A0A937XCZ2"/>
<dbReference type="EMBL" id="VGIR01000028">
    <property type="protein sequence ID" value="MBM3331415.1"/>
    <property type="molecule type" value="Genomic_DNA"/>
</dbReference>
<proteinExistence type="predicted"/>
<dbReference type="SUPFAM" id="SSF49452">
    <property type="entry name" value="Starch-binding domain-like"/>
    <property type="match status" value="1"/>
</dbReference>